<protein>
    <submittedName>
        <fullName evidence="2">Paraquat-inducible protein B</fullName>
    </submittedName>
</protein>
<dbReference type="EMBL" id="CP023036">
    <property type="protein sequence ID" value="AXY21798.1"/>
    <property type="molecule type" value="Genomic_DNA"/>
</dbReference>
<dbReference type="AlphaFoldDB" id="A0A347WAA5"/>
<dbReference type="OrthoDB" id="9806984at2"/>
<reference evidence="2 3" key="1">
    <citation type="submission" date="2017-08" db="EMBL/GenBank/DDBJ databases">
        <title>Complete genome sequence of Gluconacetobacter saccharivorans CV1 isolated from Fermented Vinegar.</title>
        <authorList>
            <person name="Kim S.-Y."/>
        </authorList>
    </citation>
    <scope>NUCLEOTIDE SEQUENCE [LARGE SCALE GENOMIC DNA]</scope>
    <source>
        <strain evidence="2 3">CV1</strain>
    </source>
</reference>
<feature type="domain" description="Mce/MlaD" evidence="1">
    <location>
        <begin position="45"/>
        <end position="135"/>
    </location>
</feature>
<evidence type="ECO:0000259" key="1">
    <source>
        <dbReference type="Pfam" id="PF02470"/>
    </source>
</evidence>
<dbReference type="Proteomes" id="UP000264120">
    <property type="component" value="Chromosome"/>
</dbReference>
<dbReference type="InterPro" id="IPR052336">
    <property type="entry name" value="MlaD_Phospholipid_Transporter"/>
</dbReference>
<organism evidence="2 3">
    <name type="scientific">Komagataeibacter saccharivorans</name>
    <dbReference type="NCBI Taxonomy" id="265959"/>
    <lineage>
        <taxon>Bacteria</taxon>
        <taxon>Pseudomonadati</taxon>
        <taxon>Pseudomonadota</taxon>
        <taxon>Alphaproteobacteria</taxon>
        <taxon>Acetobacterales</taxon>
        <taxon>Acetobacteraceae</taxon>
        <taxon>Komagataeibacter</taxon>
    </lineage>
</organism>
<evidence type="ECO:0000313" key="2">
    <source>
        <dbReference type="EMBL" id="AXY21798.1"/>
    </source>
</evidence>
<accession>A0A347WAA5</accession>
<evidence type="ECO:0000313" key="3">
    <source>
        <dbReference type="Proteomes" id="UP000264120"/>
    </source>
</evidence>
<keyword evidence="3" id="KW-1185">Reference proteome</keyword>
<dbReference type="InterPro" id="IPR003399">
    <property type="entry name" value="Mce/MlaD"/>
</dbReference>
<dbReference type="RefSeq" id="WP_102325049.1">
    <property type="nucleotide sequence ID" value="NZ_CALCQY010000004.1"/>
</dbReference>
<proteinExistence type="predicted"/>
<dbReference type="KEGG" id="ksc:CD178_01001"/>
<dbReference type="PANTHER" id="PTHR33371">
    <property type="entry name" value="INTERMEMBRANE PHOSPHOLIPID TRANSPORT SYSTEM BINDING PROTEIN MLAD-RELATED"/>
    <property type="match status" value="1"/>
</dbReference>
<sequence length="323" mass="34593">MAERQTTVGAFVLGGALLGVTAIALFGKFHPFSPTSHAVVVFDSPINGLGVGAPVTFDGVQVGHVERISVQFDPDTHQAYIPVTLELEANGAHMATSHGRALDTHELPKLVERGLRAELHMQSFVTGQEEIDLTFDPATPAHLHPGFSGYTEIPARESEMQRLTDALTTLPLKNIANNADTMLVSIRTLADRLDKDLPPLVDSVRATSDHTRVTVDTATDAIRDLDHRMDTTLASIDHLANTGTAQLDARGSELHTLLVNSNDTVTEARGALAGLHDITAPSSADRSNIDSSLRDLAAAAAALRGFATDVERNPQLLLMGRRN</sequence>
<dbReference type="PANTHER" id="PTHR33371:SF4">
    <property type="entry name" value="INTERMEMBRANE PHOSPHOLIPID TRANSPORT SYSTEM BINDING PROTEIN MLAD"/>
    <property type="match status" value="1"/>
</dbReference>
<gene>
    <name evidence="2" type="primary">pqiB_1</name>
    <name evidence="2" type="ORF">CD178_01001</name>
</gene>
<dbReference type="Pfam" id="PF02470">
    <property type="entry name" value="MlaD"/>
    <property type="match status" value="1"/>
</dbReference>
<name>A0A347WAA5_9PROT</name>